<name>A0ABV8B3I2_9BACI</name>
<dbReference type="CDD" id="cd06259">
    <property type="entry name" value="YdcF-like"/>
    <property type="match status" value="1"/>
</dbReference>
<evidence type="ECO:0000313" key="2">
    <source>
        <dbReference type="EMBL" id="MFC3884801.1"/>
    </source>
</evidence>
<dbReference type="InterPro" id="IPR051599">
    <property type="entry name" value="Cell_Envelope_Assoc"/>
</dbReference>
<evidence type="ECO:0000313" key="3">
    <source>
        <dbReference type="Proteomes" id="UP001595752"/>
    </source>
</evidence>
<dbReference type="PANTHER" id="PTHR30336:SF4">
    <property type="entry name" value="ENVELOPE BIOGENESIS FACTOR ELYC"/>
    <property type="match status" value="1"/>
</dbReference>
<evidence type="ECO:0000259" key="1">
    <source>
        <dbReference type="Pfam" id="PF02698"/>
    </source>
</evidence>
<organism evidence="2 3">
    <name type="scientific">Bacillus songklensis</name>
    <dbReference type="NCBI Taxonomy" id="1069116"/>
    <lineage>
        <taxon>Bacteria</taxon>
        <taxon>Bacillati</taxon>
        <taxon>Bacillota</taxon>
        <taxon>Bacilli</taxon>
        <taxon>Bacillales</taxon>
        <taxon>Bacillaceae</taxon>
        <taxon>Bacillus</taxon>
    </lineage>
</organism>
<dbReference type="PANTHER" id="PTHR30336">
    <property type="entry name" value="INNER MEMBRANE PROTEIN, PROBABLE PERMEASE"/>
    <property type="match status" value="1"/>
</dbReference>
<dbReference type="InterPro" id="IPR003848">
    <property type="entry name" value="DUF218"/>
</dbReference>
<gene>
    <name evidence="2" type="ORF">ACFOU2_15530</name>
</gene>
<dbReference type="InterPro" id="IPR014729">
    <property type="entry name" value="Rossmann-like_a/b/a_fold"/>
</dbReference>
<reference evidence="3" key="1">
    <citation type="journal article" date="2019" name="Int. J. Syst. Evol. Microbiol.">
        <title>The Global Catalogue of Microorganisms (GCM) 10K type strain sequencing project: providing services to taxonomists for standard genome sequencing and annotation.</title>
        <authorList>
            <consortium name="The Broad Institute Genomics Platform"/>
            <consortium name="The Broad Institute Genome Sequencing Center for Infectious Disease"/>
            <person name="Wu L."/>
            <person name="Ma J."/>
        </authorList>
    </citation>
    <scope>NUCLEOTIDE SEQUENCE [LARGE SCALE GENOMIC DNA]</scope>
    <source>
        <strain evidence="3">CCUG 61889</strain>
    </source>
</reference>
<dbReference type="EMBL" id="JBHRZT010000067">
    <property type="protein sequence ID" value="MFC3884801.1"/>
    <property type="molecule type" value="Genomic_DNA"/>
</dbReference>
<sequence length="200" mass="22677">MFKKILLIITIGVLFTVTIMLKVAGDFLVMDEKPVKSDVIIVLSGGGIERLEKGVELYKKGFAPYFMISNGQEDGLYEAAQKMGVPIDSIILENNASSTTENALFTKKLMMKHKFQSALVVSSNYHMRRVKTNYSKAIKNTGIKLVYCSDDSDEYDPGRWWATKEGRQTTYIEYIKLVGNFFGFHGNDAKKELKNMFSFH</sequence>
<keyword evidence="3" id="KW-1185">Reference proteome</keyword>
<dbReference type="RefSeq" id="WP_377916626.1">
    <property type="nucleotide sequence ID" value="NZ_JBHRZT010000067.1"/>
</dbReference>
<dbReference type="Gene3D" id="3.40.50.620">
    <property type="entry name" value="HUPs"/>
    <property type="match status" value="1"/>
</dbReference>
<dbReference type="Proteomes" id="UP001595752">
    <property type="component" value="Unassembled WGS sequence"/>
</dbReference>
<accession>A0ABV8B3I2</accession>
<protein>
    <submittedName>
        <fullName evidence="2">YdcF family protein</fullName>
    </submittedName>
</protein>
<dbReference type="Pfam" id="PF02698">
    <property type="entry name" value="DUF218"/>
    <property type="match status" value="1"/>
</dbReference>
<proteinExistence type="predicted"/>
<feature type="domain" description="DUF218" evidence="1">
    <location>
        <begin position="38"/>
        <end position="137"/>
    </location>
</feature>
<comment type="caution">
    <text evidence="2">The sequence shown here is derived from an EMBL/GenBank/DDBJ whole genome shotgun (WGS) entry which is preliminary data.</text>
</comment>